<protein>
    <recommendedName>
        <fullName evidence="1">BAR domain-containing protein</fullName>
    </recommendedName>
</protein>
<dbReference type="Pfam" id="PF03114">
    <property type="entry name" value="BAR"/>
    <property type="match status" value="1"/>
</dbReference>
<sequence>MSTQVVGLVDNRIRQRLVNLGPDSHLDDVTIFFLWGVSAPSGGDHALWTLMAAGWFCWWQKRSPSTPRNVVVEASGTDSSPASQQAALLLREVSNTVSKLMSDFILSTDPETPFMRPSLHKLSKRAAKEAKPYLTQQQQQRYDAIMEWAEHVAGRSLEDLIATDTELRQFGFPVAHAEAAKHSTTTDTLLRDAASVLPPMITPYAQSYIRLLAKFTSSDRPLQPDRTPQQILVTLSTTASAQTAAFLTTSSTYPAKIAGKLTIMGGLTRLREKMRQRTHISRDAKHFTPTAEDRCHMMYKEAGAFATNLKECEKSIRKLKLATADMLEMTEKALTAPLPHIWDVDPQTNQAIQVGTVGEAHPDENSVRVRDLGLISKSTVHKMDTEVLTPMNQWLKIYKDFKNKFSVLEQRRLDFDAERRQFNRLEITRVRQQQSKDSVDMQLSTKLSAKGNALNAKRDAFIAYEAQVHNELSQLIKDAKALVSYLAMALRTEQEAFSSAVVMREESQVQLSG</sequence>
<dbReference type="Gene3D" id="1.20.1270.60">
    <property type="entry name" value="Arfaptin homology (AH) domain/BAR domain"/>
    <property type="match status" value="1"/>
</dbReference>
<reference evidence="2 3" key="1">
    <citation type="journal article" date="2024" name="Nat. Commun.">
        <title>Phylogenomics reveals the evolutionary origins of lichenization in chlorophyte algae.</title>
        <authorList>
            <person name="Puginier C."/>
            <person name="Libourel C."/>
            <person name="Otte J."/>
            <person name="Skaloud P."/>
            <person name="Haon M."/>
            <person name="Grisel S."/>
            <person name="Petersen M."/>
            <person name="Berrin J.G."/>
            <person name="Delaux P.M."/>
            <person name="Dal Grande F."/>
            <person name="Keller J."/>
        </authorList>
    </citation>
    <scope>NUCLEOTIDE SEQUENCE [LARGE SCALE GENOMIC DNA]</scope>
    <source>
        <strain evidence="2 3">SAG 2043</strain>
    </source>
</reference>
<dbReference type="GO" id="GO:0005737">
    <property type="term" value="C:cytoplasm"/>
    <property type="evidence" value="ECO:0007669"/>
    <property type="project" value="InterPro"/>
</dbReference>
<keyword evidence="3" id="KW-1185">Reference proteome</keyword>
<dbReference type="Proteomes" id="UP001489004">
    <property type="component" value="Unassembled WGS sequence"/>
</dbReference>
<feature type="domain" description="BAR" evidence="1">
    <location>
        <begin position="370"/>
        <end position="488"/>
    </location>
</feature>
<organism evidence="2 3">
    <name type="scientific">[Myrmecia] bisecta</name>
    <dbReference type="NCBI Taxonomy" id="41462"/>
    <lineage>
        <taxon>Eukaryota</taxon>
        <taxon>Viridiplantae</taxon>
        <taxon>Chlorophyta</taxon>
        <taxon>core chlorophytes</taxon>
        <taxon>Trebouxiophyceae</taxon>
        <taxon>Trebouxiales</taxon>
        <taxon>Trebouxiaceae</taxon>
        <taxon>Myrmecia</taxon>
    </lineage>
</organism>
<comment type="caution">
    <text evidence="2">The sequence shown here is derived from an EMBL/GenBank/DDBJ whole genome shotgun (WGS) entry which is preliminary data.</text>
</comment>
<dbReference type="InterPro" id="IPR027267">
    <property type="entry name" value="AH/BAR_dom_sf"/>
</dbReference>
<name>A0AAW1Q503_9CHLO</name>
<dbReference type="SUPFAM" id="SSF103657">
    <property type="entry name" value="BAR/IMD domain-like"/>
    <property type="match status" value="1"/>
</dbReference>
<evidence type="ECO:0000313" key="3">
    <source>
        <dbReference type="Proteomes" id="UP001489004"/>
    </source>
</evidence>
<evidence type="ECO:0000259" key="1">
    <source>
        <dbReference type="Pfam" id="PF03114"/>
    </source>
</evidence>
<dbReference type="InterPro" id="IPR004148">
    <property type="entry name" value="BAR_dom"/>
</dbReference>
<dbReference type="EMBL" id="JALJOR010000006">
    <property type="protein sequence ID" value="KAK9815404.1"/>
    <property type="molecule type" value="Genomic_DNA"/>
</dbReference>
<gene>
    <name evidence="2" type="ORF">WJX72_003147</name>
</gene>
<accession>A0AAW1Q503</accession>
<evidence type="ECO:0000313" key="2">
    <source>
        <dbReference type="EMBL" id="KAK9815404.1"/>
    </source>
</evidence>
<dbReference type="AlphaFoldDB" id="A0AAW1Q503"/>
<proteinExistence type="predicted"/>